<feature type="transmembrane region" description="Helical" evidence="1">
    <location>
        <begin position="420"/>
        <end position="441"/>
    </location>
</feature>
<feature type="signal peptide" evidence="2">
    <location>
        <begin position="1"/>
        <end position="26"/>
    </location>
</feature>
<feature type="domain" description="Nose resistant-to-fluoxetine protein N-terminal" evidence="3">
    <location>
        <begin position="58"/>
        <end position="204"/>
    </location>
</feature>
<keyword evidence="4" id="KW-1185">Reference proteome</keyword>
<dbReference type="RefSeq" id="XP_003745850.1">
    <property type="nucleotide sequence ID" value="XM_003745802.1"/>
</dbReference>
<keyword evidence="1" id="KW-0472">Membrane</keyword>
<dbReference type="PANTHER" id="PTHR11161:SF0">
    <property type="entry name" value="O-ACYLTRANSFERASE LIKE PROTEIN"/>
    <property type="match status" value="1"/>
</dbReference>
<sequence>MSGLRVLHSSCLLILILSAGLGSCKWQDIFSDFKDVNQALMRQFLPVVQEALFTADVRSECSGALLKLLSSTREGKAWAVKFLTSNGVFPVAPLYGTMGAPGHYRQCVTAKSPSGENSFQGQYCTLLIDPHQDLLQTFLNFTIENGDLAPGTRVTKNINYDHLSIRSHFGICVPSTCDGDEIAAIASLATAKYEMGIRVDGCQTLESEYERDSIYYVACTTAFILIGLGLFCGILRCVPQFDSVKWSGVFALQTGYYHLTKSVAPKDKNLAFVGGIRALMAFWVVLGHTYFMNDPQATYTLKEAFVTIQTFYGQIVSTGGFLSVSTFFSLSGFMLFYSLVARQKAHSGFALYVVAVFRRYVRLTIPAILVVLMTLILPSIVHGVYTNHFFTMYTSACYTDWWRVLTYSNTFATLDKMCLFHYWFLSADMQMFIALTPFVLLYIRHPRAVTSFWIVCMLLGCSWTVYRTEAENLPSFGLFTADWMLFYEFIHLIYTRTAAHLADFVCGILTAVLVHKNPDLKLSPIVRLLSVSLSLLIAFLVIEFPMLFYSDVSVPHAFDLLYAGANRLLWSMACCCLVFLMATGNLQCMSDLLSSKPLVILGRLSFGTYLVHVPVMLYFMGAASAPAQFSHMILLRVGFGNWLISICLALVLYMFVESPTAQIDSMMWNKRTETSKTKASNGFSLNKKIDASTGLKEIKVEAPTKL</sequence>
<keyword evidence="1" id="KW-0812">Transmembrane</keyword>
<evidence type="ECO:0000259" key="3">
    <source>
        <dbReference type="SMART" id="SM00703"/>
    </source>
</evidence>
<accession>A0AAJ6QWA9</accession>
<feature type="transmembrane region" description="Helical" evidence="1">
    <location>
        <begin position="633"/>
        <end position="656"/>
    </location>
</feature>
<name>A0AAJ6QWA9_9ACAR</name>
<evidence type="ECO:0000313" key="4">
    <source>
        <dbReference type="Proteomes" id="UP000694867"/>
    </source>
</evidence>
<protein>
    <submittedName>
        <fullName evidence="5">Nose resistant to fluoxetine protein 6-like</fullName>
    </submittedName>
</protein>
<feature type="transmembrane region" description="Helical" evidence="1">
    <location>
        <begin position="448"/>
        <end position="466"/>
    </location>
</feature>
<gene>
    <name evidence="5" type="primary">LOC100897410</name>
</gene>
<evidence type="ECO:0000256" key="1">
    <source>
        <dbReference type="SAM" id="Phobius"/>
    </source>
</evidence>
<dbReference type="InterPro" id="IPR052728">
    <property type="entry name" value="O2_lipid_transport_reg"/>
</dbReference>
<dbReference type="PANTHER" id="PTHR11161">
    <property type="entry name" value="O-ACYLTRANSFERASE"/>
    <property type="match status" value="1"/>
</dbReference>
<dbReference type="GeneID" id="100897410"/>
<reference evidence="5" key="1">
    <citation type="submission" date="2025-08" db="UniProtKB">
        <authorList>
            <consortium name="RefSeq"/>
        </authorList>
    </citation>
    <scope>IDENTIFICATION</scope>
</reference>
<evidence type="ECO:0000313" key="5">
    <source>
        <dbReference type="RefSeq" id="XP_003745850.1"/>
    </source>
</evidence>
<feature type="transmembrane region" description="Helical" evidence="1">
    <location>
        <begin position="214"/>
        <end position="235"/>
    </location>
</feature>
<feature type="transmembrane region" description="Helical" evidence="1">
    <location>
        <begin position="311"/>
        <end position="339"/>
    </location>
</feature>
<dbReference type="GO" id="GO:0016747">
    <property type="term" value="F:acyltransferase activity, transferring groups other than amino-acyl groups"/>
    <property type="evidence" value="ECO:0007669"/>
    <property type="project" value="InterPro"/>
</dbReference>
<dbReference type="Pfam" id="PF20146">
    <property type="entry name" value="NRF"/>
    <property type="match status" value="1"/>
</dbReference>
<feature type="chain" id="PRO_5042618770" evidence="2">
    <location>
        <begin position="27"/>
        <end position="706"/>
    </location>
</feature>
<dbReference type="SMART" id="SM00703">
    <property type="entry name" value="NRF"/>
    <property type="match status" value="1"/>
</dbReference>
<feature type="transmembrane region" description="Helical" evidence="1">
    <location>
        <begin position="493"/>
        <end position="514"/>
    </location>
</feature>
<dbReference type="AlphaFoldDB" id="A0AAJ6QWA9"/>
<proteinExistence type="predicted"/>
<dbReference type="Proteomes" id="UP000694867">
    <property type="component" value="Unplaced"/>
</dbReference>
<feature type="transmembrane region" description="Helical" evidence="1">
    <location>
        <begin position="526"/>
        <end position="548"/>
    </location>
</feature>
<feature type="transmembrane region" description="Helical" evidence="1">
    <location>
        <begin position="270"/>
        <end position="291"/>
    </location>
</feature>
<feature type="transmembrane region" description="Helical" evidence="1">
    <location>
        <begin position="598"/>
        <end position="621"/>
    </location>
</feature>
<feature type="transmembrane region" description="Helical" evidence="1">
    <location>
        <begin position="568"/>
        <end position="586"/>
    </location>
</feature>
<dbReference type="InterPro" id="IPR006621">
    <property type="entry name" value="Nose-resist-to-fluoxetine_N"/>
</dbReference>
<keyword evidence="2" id="KW-0732">Signal</keyword>
<feature type="transmembrane region" description="Helical" evidence="1">
    <location>
        <begin position="360"/>
        <end position="385"/>
    </location>
</feature>
<dbReference type="KEGG" id="goe:100897410"/>
<dbReference type="Pfam" id="PF01757">
    <property type="entry name" value="Acyl_transf_3"/>
    <property type="match status" value="1"/>
</dbReference>
<keyword evidence="1" id="KW-1133">Transmembrane helix</keyword>
<dbReference type="PROSITE" id="PS51257">
    <property type="entry name" value="PROKAR_LIPOPROTEIN"/>
    <property type="match status" value="1"/>
</dbReference>
<dbReference type="InterPro" id="IPR002656">
    <property type="entry name" value="Acyl_transf_3_dom"/>
</dbReference>
<evidence type="ECO:0000256" key="2">
    <source>
        <dbReference type="SAM" id="SignalP"/>
    </source>
</evidence>
<organism evidence="4 5">
    <name type="scientific">Galendromus occidentalis</name>
    <name type="common">western predatory mite</name>
    <dbReference type="NCBI Taxonomy" id="34638"/>
    <lineage>
        <taxon>Eukaryota</taxon>
        <taxon>Metazoa</taxon>
        <taxon>Ecdysozoa</taxon>
        <taxon>Arthropoda</taxon>
        <taxon>Chelicerata</taxon>
        <taxon>Arachnida</taxon>
        <taxon>Acari</taxon>
        <taxon>Parasitiformes</taxon>
        <taxon>Mesostigmata</taxon>
        <taxon>Gamasina</taxon>
        <taxon>Phytoseioidea</taxon>
        <taxon>Phytoseiidae</taxon>
        <taxon>Typhlodrominae</taxon>
        <taxon>Galendromus</taxon>
    </lineage>
</organism>